<name>A0AA40CRW5_9PEZI</name>
<gene>
    <name evidence="2" type="ORF">B0T16DRAFT_456571</name>
</gene>
<dbReference type="Proteomes" id="UP001174936">
    <property type="component" value="Unassembled WGS sequence"/>
</dbReference>
<dbReference type="PROSITE" id="PS50181">
    <property type="entry name" value="FBOX"/>
    <property type="match status" value="1"/>
</dbReference>
<accession>A0AA40CRW5</accession>
<evidence type="ECO:0000259" key="1">
    <source>
        <dbReference type="PROSITE" id="PS50181"/>
    </source>
</evidence>
<sequence>MEIQPPNPDATLARLPRDIIYHLTTYLNPTTLLTLARACPHLTGYLLHLLRHRDGTLGTASLYLQHTLRHRNTNLLTSALAYNALAASALLSPTHLIAGVRAGDIRWTERLLFAGVDVNGVETKEGSDANETALSVVLRAADAAGGRRCPLALGKLLVKMGAYLDERGATTKLGENEGEGESPIELVLKQGRHRCAAHYGTTAGGNSCLRDLVAAMVRKGGINLKRMDKKRLERGIMELGVEDRVYVWQALWSVEGSPLGDYPLEVEECEVGGVEGCKVEEVDEDGDGLMGGV</sequence>
<dbReference type="EMBL" id="JAULSV010000003">
    <property type="protein sequence ID" value="KAK0649131.1"/>
    <property type="molecule type" value="Genomic_DNA"/>
</dbReference>
<evidence type="ECO:0000313" key="2">
    <source>
        <dbReference type="EMBL" id="KAK0649131.1"/>
    </source>
</evidence>
<keyword evidence="3" id="KW-1185">Reference proteome</keyword>
<feature type="domain" description="F-box" evidence="1">
    <location>
        <begin position="9"/>
        <end position="39"/>
    </location>
</feature>
<evidence type="ECO:0000313" key="3">
    <source>
        <dbReference type="Proteomes" id="UP001174936"/>
    </source>
</evidence>
<organism evidence="2 3">
    <name type="scientific">Cercophora newfieldiana</name>
    <dbReference type="NCBI Taxonomy" id="92897"/>
    <lineage>
        <taxon>Eukaryota</taxon>
        <taxon>Fungi</taxon>
        <taxon>Dikarya</taxon>
        <taxon>Ascomycota</taxon>
        <taxon>Pezizomycotina</taxon>
        <taxon>Sordariomycetes</taxon>
        <taxon>Sordariomycetidae</taxon>
        <taxon>Sordariales</taxon>
        <taxon>Lasiosphaeriaceae</taxon>
        <taxon>Cercophora</taxon>
    </lineage>
</organism>
<dbReference type="AlphaFoldDB" id="A0AA40CRW5"/>
<reference evidence="2" key="1">
    <citation type="submission" date="2023-06" db="EMBL/GenBank/DDBJ databases">
        <title>Genome-scale phylogeny and comparative genomics of the fungal order Sordariales.</title>
        <authorList>
            <consortium name="Lawrence Berkeley National Laboratory"/>
            <person name="Hensen N."/>
            <person name="Bonometti L."/>
            <person name="Westerberg I."/>
            <person name="Brannstrom I.O."/>
            <person name="Guillou S."/>
            <person name="Cros-Aarteil S."/>
            <person name="Calhoun S."/>
            <person name="Haridas S."/>
            <person name="Kuo A."/>
            <person name="Mondo S."/>
            <person name="Pangilinan J."/>
            <person name="Riley R."/>
            <person name="Labutti K."/>
            <person name="Andreopoulos B."/>
            <person name="Lipzen A."/>
            <person name="Chen C."/>
            <person name="Yanf M."/>
            <person name="Daum C."/>
            <person name="Ng V."/>
            <person name="Clum A."/>
            <person name="Steindorff A."/>
            <person name="Ohm R."/>
            <person name="Martin F."/>
            <person name="Silar P."/>
            <person name="Natvig D."/>
            <person name="Lalanne C."/>
            <person name="Gautier V."/>
            <person name="Ament-Velasquez S.L."/>
            <person name="Kruys A."/>
            <person name="Hutchinson M.I."/>
            <person name="Powell A.J."/>
            <person name="Barry K."/>
            <person name="Miller A.N."/>
            <person name="Grigoriev I.V."/>
            <person name="Debuchy R."/>
            <person name="Gladieux P."/>
            <person name="Thoren M.H."/>
            <person name="Johannesson H."/>
        </authorList>
    </citation>
    <scope>NUCLEOTIDE SEQUENCE</scope>
    <source>
        <strain evidence="2">SMH2532-1</strain>
    </source>
</reference>
<protein>
    <recommendedName>
        <fullName evidence="1">F-box domain-containing protein</fullName>
    </recommendedName>
</protein>
<proteinExistence type="predicted"/>
<dbReference type="CDD" id="cd09917">
    <property type="entry name" value="F-box_SF"/>
    <property type="match status" value="1"/>
</dbReference>
<comment type="caution">
    <text evidence="2">The sequence shown here is derived from an EMBL/GenBank/DDBJ whole genome shotgun (WGS) entry which is preliminary data.</text>
</comment>
<dbReference type="InterPro" id="IPR001810">
    <property type="entry name" value="F-box_dom"/>
</dbReference>